<dbReference type="GO" id="GO:0005737">
    <property type="term" value="C:cytoplasm"/>
    <property type="evidence" value="ECO:0007669"/>
    <property type="project" value="UniProtKB-SubCell"/>
</dbReference>
<keyword evidence="2" id="KW-0963">Cytoplasm</keyword>
<evidence type="ECO:0000256" key="4">
    <source>
        <dbReference type="ARBA" id="ARBA00022942"/>
    </source>
</evidence>
<dbReference type="InterPro" id="IPR055443">
    <property type="entry name" value="HEAT_ECM29"/>
</dbReference>
<dbReference type="GO" id="GO:0000502">
    <property type="term" value="C:proteasome complex"/>
    <property type="evidence" value="ECO:0007669"/>
    <property type="project" value="UniProtKB-KW"/>
</dbReference>
<dbReference type="GO" id="GO:0060090">
    <property type="term" value="F:molecular adaptor activity"/>
    <property type="evidence" value="ECO:0007669"/>
    <property type="project" value="InterPro"/>
</dbReference>
<dbReference type="InterPro" id="IPR016024">
    <property type="entry name" value="ARM-type_fold"/>
</dbReference>
<name>A0AA38W0P8_9PEZI</name>
<dbReference type="GO" id="GO:0005634">
    <property type="term" value="C:nucleus"/>
    <property type="evidence" value="ECO:0007669"/>
    <property type="project" value="TreeGrafter"/>
</dbReference>
<protein>
    <submittedName>
        <fullName evidence="7">Proteasome component ECM29</fullName>
    </submittedName>
</protein>
<dbReference type="GO" id="GO:0036503">
    <property type="term" value="P:ERAD pathway"/>
    <property type="evidence" value="ECO:0007669"/>
    <property type="project" value="TreeGrafter"/>
</dbReference>
<feature type="domain" description="Proteasome adapter and scaffold protein ECM29 HEAT-repeat" evidence="6">
    <location>
        <begin position="1282"/>
        <end position="1441"/>
    </location>
</feature>
<dbReference type="PANTHER" id="PTHR23346:SF19">
    <property type="entry name" value="PROTEASOME ADAPTER AND SCAFFOLD PROTEIN ECM29"/>
    <property type="match status" value="1"/>
</dbReference>
<evidence type="ECO:0000259" key="6">
    <source>
        <dbReference type="Pfam" id="PF24492"/>
    </source>
</evidence>
<dbReference type="EMBL" id="JANBVO010000001">
    <property type="protein sequence ID" value="KAJ9157495.1"/>
    <property type="molecule type" value="Genomic_DNA"/>
</dbReference>
<evidence type="ECO:0000256" key="3">
    <source>
        <dbReference type="ARBA" id="ARBA00022737"/>
    </source>
</evidence>
<dbReference type="GO" id="GO:0043248">
    <property type="term" value="P:proteasome assembly"/>
    <property type="evidence" value="ECO:0007669"/>
    <property type="project" value="InterPro"/>
</dbReference>
<comment type="caution">
    <text evidence="7">The sequence shown here is derived from an EMBL/GenBank/DDBJ whole genome shotgun (WGS) entry which is preliminary data.</text>
</comment>
<gene>
    <name evidence="7" type="ORF">NKR23_g279</name>
</gene>
<sequence length="1833" mass="201797">MASSSSEKRELELVDKVDFRILSVANNEERLQQLLGTYLPPLLLKAGSEYASVRSKVIIICQRLKTFIQPPGVVLPVAALVDQYKNTESPVIKQLDMMFIQHSVGRLDVPERRKLVAKVLRGIATDGPSTAALFNVLLRLLRDLKIPPRGSKEDEAFRTEIGFSDAKDSQFVAEWFAKLLLLRVQSDSAGGSPGLSDADVSFLTLNKPDTWRPSAPDGLSLPEVRIKVVAFLASGAFNDEERFHTALYASASTDSRVSSVGEDLLKRSTVSLEDKSLVRRLFQAHHTLPVAYRIRILNLLSKSAISTEFTDEILEVVRRDIAGAPESAEGTTSLGATGLEKTKIHKALFEYINWVARIGPGRGDFKIGSSLIELLKDYIHGQGWPKPERQSLDDTTLRSRAYETIGVLAKGTAMDSSQRLSLVEFLLKSLAEDPTPDVVVNIDGALSSLTSLFKPGDDEAVQNHLRSVLLTYMAMEEEGVVVRSTRHAVTKWANQCLDFSDPIGRWIDILAIAGRRDERSDVVEEGHKGLDPWTYRVNDDRNQGLPDWKEMVNLFFREPISHINTEGKWQDGPSMDVDGFSVFANFPHEKLRAYPVAVTYCKRMLFLAALKNFKVEPGWERQLDALVQSDLKSRETIREYLKGVDGVAVTHLLTASFEGILRDNASVSEECARSFVEVASFAPAAIVGQLAARAVELLPPIKSNKKEIRTLGARAFGILAAHPSNSPATIEQQKASLVALMQPWQKAVGADLNAAEGAFVAFGHLLSRAVYYSRPDANDLAADIPTLIPPPKELASTSLSFQDAIFDTLSQLWTAGLKAAPTGDPELIQGFVDTLFVQAKKGNERAITALGRLAIAIEAPQSSVSREKAAEEKDFVGIIISKLYELYEIKHAEVHFAVGEAITAAIACWDSDVVRLTLDVETSGIAVHVGKQPERITATLNKLLTDCKSTKPSLLKASGIWLFCIIQHCSHLPEIQSSLRECQVAFMRLLSARDELVQETASRGLALVYEKGDPSLKDELVRDLVGSFTGSGPQLKVDEDTELFDAGALPTGEGKSITSYKDIVSLANEVGDQSLVYKFMTLAANAATWSTRSAFGRFGLSSILSESEVDPKLYPKLYRYRFDPNPNVQRSMNDIWKALVKDSNAVIEAHFDAIMTDLLKSVLGKEWRVREASCAAIEDLVQGRPFQQYEKYYKDIWACALKVLDDVKTTVRQAALKLCISLANTLTRQLEDHGVSASAKAMMNEALPFLMSEKGIESGIEDVKVFSTITVLKISKTGGKAIRPYIPAMVTHLLGLLSTIEPDAINYHYLRAGEDNREKIDKLRTAMVSQSPISEAIENCLRQVDAKVMEELAPGLEAAIKGAVGMPTKIGCSRVLSTLATRHTTDFAPYAARFLQMMEKQALERNDEVSQGYARAAAYIMRVAPSEAKQKFVDRYVDLYFTSEDESRRQKVADVVLALSKISPDHFNALESRLLPFSYLASHDTDDYVHKEFEEVWTTHAGSSRTVTRYVPEIVALIERSLDTPQWALKHAGALTVAATVKAVTGASDLSGQINAPNIRAIWPVFEKSLALKTFAGKEKLLEAFPDFVEKGKSFWEGDAAVAALLKKIAVREAKRNNDAYRVHAFKCLRRFAAARDDLDMLDEIIGIVSPYMDELKDEDRMDVDKKDGKEDLTRKTASVALEAVARGYSRPQMKADPAAVLGRILDALKPYLASPQFDAVRREVWYKCVSDLMDAAAEAAGTASASGQARAGTASGFFATLDVDKPDVGTEDQRSSRAKATTALARALRKGVFGSESEEAAGAMKQVIQQAMTGERSLDVQRLMREALSALP</sequence>
<feature type="domain" description="Proteasome component Ecm29 N-terminal" evidence="5">
    <location>
        <begin position="14"/>
        <end position="511"/>
    </location>
</feature>
<proteinExistence type="predicted"/>
<dbReference type="InterPro" id="IPR024372">
    <property type="entry name" value="Ecm29_N"/>
</dbReference>
<dbReference type="Pfam" id="PF13001">
    <property type="entry name" value="ECM29_N"/>
    <property type="match status" value="1"/>
</dbReference>
<evidence type="ECO:0000313" key="8">
    <source>
        <dbReference type="Proteomes" id="UP001174694"/>
    </source>
</evidence>
<evidence type="ECO:0000313" key="7">
    <source>
        <dbReference type="EMBL" id="KAJ9157495.1"/>
    </source>
</evidence>
<dbReference type="Gene3D" id="1.25.10.10">
    <property type="entry name" value="Leucine-rich Repeat Variant"/>
    <property type="match status" value="2"/>
</dbReference>
<reference evidence="7" key="1">
    <citation type="submission" date="2022-07" db="EMBL/GenBank/DDBJ databases">
        <title>Fungi with potential for degradation of polypropylene.</title>
        <authorList>
            <person name="Gostincar C."/>
        </authorList>
    </citation>
    <scope>NUCLEOTIDE SEQUENCE</scope>
    <source>
        <strain evidence="7">EXF-13308</strain>
    </source>
</reference>
<keyword evidence="8" id="KW-1185">Reference proteome</keyword>
<comment type="subcellular location">
    <subcellularLocation>
        <location evidence="1">Cytoplasm</location>
    </subcellularLocation>
</comment>
<keyword evidence="3" id="KW-0677">Repeat</keyword>
<dbReference type="SUPFAM" id="SSF48371">
    <property type="entry name" value="ARM repeat"/>
    <property type="match status" value="2"/>
</dbReference>
<evidence type="ECO:0000256" key="2">
    <source>
        <dbReference type="ARBA" id="ARBA00022490"/>
    </source>
</evidence>
<keyword evidence="4 7" id="KW-0647">Proteasome</keyword>
<dbReference type="Proteomes" id="UP001174694">
    <property type="component" value="Unassembled WGS sequence"/>
</dbReference>
<dbReference type="Pfam" id="PF23731">
    <property type="entry name" value="ARM_ECM29_C"/>
    <property type="match status" value="1"/>
</dbReference>
<evidence type="ECO:0000259" key="5">
    <source>
        <dbReference type="Pfam" id="PF13001"/>
    </source>
</evidence>
<organism evidence="7 8">
    <name type="scientific">Pleurostoma richardsiae</name>
    <dbReference type="NCBI Taxonomy" id="41990"/>
    <lineage>
        <taxon>Eukaryota</taxon>
        <taxon>Fungi</taxon>
        <taxon>Dikarya</taxon>
        <taxon>Ascomycota</taxon>
        <taxon>Pezizomycotina</taxon>
        <taxon>Sordariomycetes</taxon>
        <taxon>Sordariomycetidae</taxon>
        <taxon>Calosphaeriales</taxon>
        <taxon>Pleurostomataceae</taxon>
        <taxon>Pleurostoma</taxon>
    </lineage>
</organism>
<evidence type="ECO:0000256" key="1">
    <source>
        <dbReference type="ARBA" id="ARBA00004496"/>
    </source>
</evidence>
<dbReference type="PANTHER" id="PTHR23346">
    <property type="entry name" value="TRANSLATIONAL ACTIVATOR GCN1-RELATED"/>
    <property type="match status" value="1"/>
</dbReference>
<dbReference type="Pfam" id="PF24492">
    <property type="entry name" value="HEAT_ECM29"/>
    <property type="match status" value="1"/>
</dbReference>
<dbReference type="InterPro" id="IPR011989">
    <property type="entry name" value="ARM-like"/>
</dbReference>
<accession>A0AA38W0P8</accession>